<dbReference type="Proteomes" id="UP001162480">
    <property type="component" value="Chromosome 10"/>
</dbReference>
<dbReference type="Pfam" id="PF02932">
    <property type="entry name" value="Neur_chan_memb"/>
    <property type="match status" value="1"/>
</dbReference>
<dbReference type="InterPro" id="IPR006202">
    <property type="entry name" value="Neur_chan_lig-bd"/>
</dbReference>
<dbReference type="GO" id="GO:0016020">
    <property type="term" value="C:membrane"/>
    <property type="evidence" value="ECO:0007669"/>
    <property type="project" value="UniProtKB-SubCell"/>
</dbReference>
<dbReference type="CDD" id="cd19051">
    <property type="entry name" value="LGIC_TM_cation"/>
    <property type="match status" value="1"/>
</dbReference>
<keyword evidence="2 5" id="KW-0812">Transmembrane</keyword>
<dbReference type="InterPro" id="IPR036734">
    <property type="entry name" value="Neur_chan_lig-bd_sf"/>
</dbReference>
<evidence type="ECO:0000313" key="8">
    <source>
        <dbReference type="EMBL" id="CAI9729183.1"/>
    </source>
</evidence>
<feature type="transmembrane region" description="Helical" evidence="5">
    <location>
        <begin position="14"/>
        <end position="33"/>
    </location>
</feature>
<keyword evidence="4 5" id="KW-0472">Membrane</keyword>
<dbReference type="InterPro" id="IPR036719">
    <property type="entry name" value="Neuro-gated_channel_TM_sf"/>
</dbReference>
<dbReference type="PANTHER" id="PTHR18945">
    <property type="entry name" value="NEUROTRANSMITTER GATED ION CHANNEL"/>
    <property type="match status" value="1"/>
</dbReference>
<dbReference type="GO" id="GO:0004888">
    <property type="term" value="F:transmembrane signaling receptor activity"/>
    <property type="evidence" value="ECO:0007669"/>
    <property type="project" value="InterPro"/>
</dbReference>
<sequence>MTVMQVIMTHLPPGIHGVLIICCLFITVSAFNLSPSERERSIRQNIPGRDYSELSRPSELVEVDVDVLLYMVNELNFRKETLSMTGRVKTKWNDPSLTWYPMQHNNVTFILLPRKRVWSPEIIIDNIAGEVKPIGDRAKEDLIRLEYTGMVHWDVSLTFSTHCDIDITYYPFDTQRCTLELGEWTYTRKEINFTTHSKGIVLDSYKDNGEWNIIGTFAQPKQYGAEYMQLHFGLVMKRKSLYYILNVIVPLVLISILCVISFLIPLDAGERVSYSIAVLLSLAVFLTVVSANMPSTSKYVSVLAVYLVTVMIISALTCVMTILVIRVYHRNDHECPIPLWLQKFVGSFAPLLSGSSSGIIVSQHSSPEHVAETGWSRTNTADDIHERLECWGEEPGARDFANRRRGESRVFQTTRMSMRRKKSLKQDYISRFWNSFKRDNTYLRSAGSKSNRTSSPLTKCHLSIRRQVKLRQSVVR</sequence>
<dbReference type="PROSITE" id="PS00236">
    <property type="entry name" value="NEUROTR_ION_CHANNEL"/>
    <property type="match status" value="1"/>
</dbReference>
<keyword evidence="5" id="KW-0813">Transport</keyword>
<keyword evidence="5" id="KW-0407">Ion channel</keyword>
<evidence type="ECO:0000256" key="3">
    <source>
        <dbReference type="ARBA" id="ARBA00022989"/>
    </source>
</evidence>
<evidence type="ECO:0000256" key="1">
    <source>
        <dbReference type="ARBA" id="ARBA00004141"/>
    </source>
</evidence>
<name>A0AA36B776_OCTVU</name>
<feature type="transmembrane region" description="Helical" evidence="5">
    <location>
        <begin position="241"/>
        <end position="266"/>
    </location>
</feature>
<dbReference type="InterPro" id="IPR006201">
    <property type="entry name" value="Neur_channel"/>
</dbReference>
<dbReference type="SUPFAM" id="SSF90112">
    <property type="entry name" value="Neurotransmitter-gated ion-channel transmembrane pore"/>
    <property type="match status" value="1"/>
</dbReference>
<evidence type="ECO:0000259" key="6">
    <source>
        <dbReference type="Pfam" id="PF02931"/>
    </source>
</evidence>
<feature type="transmembrane region" description="Helical" evidence="5">
    <location>
        <begin position="303"/>
        <end position="328"/>
    </location>
</feature>
<organism evidence="8 9">
    <name type="scientific">Octopus vulgaris</name>
    <name type="common">Common octopus</name>
    <dbReference type="NCBI Taxonomy" id="6645"/>
    <lineage>
        <taxon>Eukaryota</taxon>
        <taxon>Metazoa</taxon>
        <taxon>Spiralia</taxon>
        <taxon>Lophotrochozoa</taxon>
        <taxon>Mollusca</taxon>
        <taxon>Cephalopoda</taxon>
        <taxon>Coleoidea</taxon>
        <taxon>Octopodiformes</taxon>
        <taxon>Octopoda</taxon>
        <taxon>Incirrata</taxon>
        <taxon>Octopodidae</taxon>
        <taxon>Octopus</taxon>
    </lineage>
</organism>
<feature type="transmembrane region" description="Helical" evidence="5">
    <location>
        <begin position="272"/>
        <end position="291"/>
    </location>
</feature>
<dbReference type="InterPro" id="IPR006029">
    <property type="entry name" value="Neurotrans-gated_channel_TM"/>
</dbReference>
<accession>A0AA36B776</accession>
<evidence type="ECO:0000259" key="7">
    <source>
        <dbReference type="Pfam" id="PF02932"/>
    </source>
</evidence>
<feature type="domain" description="Neurotransmitter-gated ion-channel transmembrane" evidence="7">
    <location>
        <begin position="247"/>
        <end position="358"/>
    </location>
</feature>
<evidence type="ECO:0000256" key="4">
    <source>
        <dbReference type="ARBA" id="ARBA00023136"/>
    </source>
</evidence>
<proteinExistence type="inferred from homology"/>
<dbReference type="EMBL" id="OX597823">
    <property type="protein sequence ID" value="CAI9729183.1"/>
    <property type="molecule type" value="Genomic_DNA"/>
</dbReference>
<dbReference type="GO" id="GO:0005230">
    <property type="term" value="F:extracellular ligand-gated monoatomic ion channel activity"/>
    <property type="evidence" value="ECO:0007669"/>
    <property type="project" value="InterPro"/>
</dbReference>
<protein>
    <submittedName>
        <fullName evidence="8">Neuronal acetylcholine receptor subunit alpha-3-like</fullName>
    </submittedName>
</protein>
<gene>
    <name evidence="8" type="ORF">OCTVUL_1B024555</name>
</gene>
<dbReference type="PRINTS" id="PR00252">
    <property type="entry name" value="NRIONCHANNEL"/>
</dbReference>
<dbReference type="FunFam" id="2.70.170.10:FF:000028">
    <property type="entry name" value="AcetylCholine Receptor"/>
    <property type="match status" value="1"/>
</dbReference>
<evidence type="ECO:0000256" key="2">
    <source>
        <dbReference type="ARBA" id="ARBA00022692"/>
    </source>
</evidence>
<comment type="subcellular location">
    <subcellularLocation>
        <location evidence="1">Membrane</location>
        <topology evidence="1">Multi-pass membrane protein</topology>
    </subcellularLocation>
</comment>
<keyword evidence="5" id="KW-0406">Ion transport</keyword>
<dbReference type="Pfam" id="PF02931">
    <property type="entry name" value="Neur_chan_LBD"/>
    <property type="match status" value="1"/>
</dbReference>
<dbReference type="Gene3D" id="1.20.58.390">
    <property type="entry name" value="Neurotransmitter-gated ion-channel transmembrane domain"/>
    <property type="match status" value="1"/>
</dbReference>
<dbReference type="Gene3D" id="2.70.170.10">
    <property type="entry name" value="Neurotransmitter-gated ion-channel ligand-binding domain"/>
    <property type="match status" value="1"/>
</dbReference>
<comment type="similarity">
    <text evidence="5">Belongs to the ligand-gated ion channel (TC 1.A.9) family.</text>
</comment>
<dbReference type="InterPro" id="IPR038050">
    <property type="entry name" value="Neuro_actylchol_rec"/>
</dbReference>
<keyword evidence="3 5" id="KW-1133">Transmembrane helix</keyword>
<dbReference type="CDD" id="cd18989">
    <property type="entry name" value="LGIC_ECD_cation"/>
    <property type="match status" value="1"/>
</dbReference>
<reference evidence="8" key="1">
    <citation type="submission" date="2023-08" db="EMBL/GenBank/DDBJ databases">
        <authorList>
            <person name="Alioto T."/>
            <person name="Alioto T."/>
            <person name="Gomez Garrido J."/>
        </authorList>
    </citation>
    <scope>NUCLEOTIDE SEQUENCE</scope>
</reference>
<evidence type="ECO:0000256" key="5">
    <source>
        <dbReference type="RuleBase" id="RU000687"/>
    </source>
</evidence>
<evidence type="ECO:0000313" key="9">
    <source>
        <dbReference type="Proteomes" id="UP001162480"/>
    </source>
</evidence>
<dbReference type="SUPFAM" id="SSF63712">
    <property type="entry name" value="Nicotinic receptor ligand binding domain-like"/>
    <property type="match status" value="1"/>
</dbReference>
<dbReference type="AlphaFoldDB" id="A0AA36B776"/>
<keyword evidence="9" id="KW-1185">Reference proteome</keyword>
<feature type="domain" description="Neurotransmitter-gated ion-channel ligand-binding" evidence="6">
    <location>
        <begin position="50"/>
        <end position="239"/>
    </location>
</feature>
<dbReference type="InterPro" id="IPR018000">
    <property type="entry name" value="Neurotransmitter_ion_chnl_CS"/>
</dbReference>